<dbReference type="GeneID" id="104587788"/>
<keyword evidence="4" id="KW-0479">Metal-binding</keyword>
<dbReference type="Pfam" id="PF00394">
    <property type="entry name" value="Cu-oxidase"/>
    <property type="match status" value="1"/>
</dbReference>
<dbReference type="GO" id="GO:0005507">
    <property type="term" value="F:copper ion binding"/>
    <property type="evidence" value="ECO:0007669"/>
    <property type="project" value="InterPro"/>
</dbReference>
<evidence type="ECO:0000313" key="12">
    <source>
        <dbReference type="RefSeq" id="XP_019051606.1"/>
    </source>
</evidence>
<evidence type="ECO:0000256" key="2">
    <source>
        <dbReference type="ARBA" id="ARBA00004406"/>
    </source>
</evidence>
<dbReference type="PROSITE" id="PS00080">
    <property type="entry name" value="MULTICOPPER_OXIDASE2"/>
    <property type="match status" value="1"/>
</dbReference>
<dbReference type="CDD" id="cd13844">
    <property type="entry name" value="CuRO_1_BOD_CotA_like"/>
    <property type="match status" value="1"/>
</dbReference>
<dbReference type="Pfam" id="PF07731">
    <property type="entry name" value="Cu-oxidase_2"/>
    <property type="match status" value="1"/>
</dbReference>
<evidence type="ECO:0000256" key="9">
    <source>
        <dbReference type="ARBA" id="ARBA00023136"/>
    </source>
</evidence>
<evidence type="ECO:0000256" key="5">
    <source>
        <dbReference type="ARBA" id="ARBA00022729"/>
    </source>
</evidence>
<evidence type="ECO:0000256" key="4">
    <source>
        <dbReference type="ARBA" id="ARBA00022723"/>
    </source>
</evidence>
<dbReference type="PANTHER" id="PTHR48461">
    <property type="entry name" value="MULTICOPPER OXIDASE LPR1-LIKE"/>
    <property type="match status" value="1"/>
</dbReference>
<dbReference type="FunFam" id="2.60.40.420:FF:000087">
    <property type="entry name" value="Spore coat protein A"/>
    <property type="match status" value="1"/>
</dbReference>
<evidence type="ECO:0000256" key="7">
    <source>
        <dbReference type="ARBA" id="ARBA00023002"/>
    </source>
</evidence>
<evidence type="ECO:0000313" key="11">
    <source>
        <dbReference type="Proteomes" id="UP000189703"/>
    </source>
</evidence>
<protein>
    <submittedName>
        <fullName evidence="12">Multicopper oxidase LPR1-like</fullName>
    </submittedName>
</protein>
<dbReference type="AlphaFoldDB" id="A0A1U8Q0V1"/>
<dbReference type="OrthoDB" id="262547at2759"/>
<comment type="subcellular location">
    <subcellularLocation>
        <location evidence="2">Endoplasmic reticulum membrane</location>
        <topology evidence="2">Peripheral membrane protein</topology>
    </subcellularLocation>
</comment>
<evidence type="ECO:0000256" key="3">
    <source>
        <dbReference type="ARBA" id="ARBA00010609"/>
    </source>
</evidence>
<dbReference type="PANTHER" id="PTHR48461:SF1">
    <property type="entry name" value="MULTICOPPER OXIDASE LPR1-LIKE"/>
    <property type="match status" value="1"/>
</dbReference>
<dbReference type="GO" id="GO:0016491">
    <property type="term" value="F:oxidoreductase activity"/>
    <property type="evidence" value="ECO:0007669"/>
    <property type="project" value="UniProtKB-KW"/>
</dbReference>
<accession>A0A1U8Q0V1</accession>
<dbReference type="KEGG" id="nnu:104587788"/>
<evidence type="ECO:0000256" key="8">
    <source>
        <dbReference type="ARBA" id="ARBA00023008"/>
    </source>
</evidence>
<dbReference type="FunFam" id="2.60.40.420:FF:000081">
    <property type="entry name" value="Spore coat protein A"/>
    <property type="match status" value="1"/>
</dbReference>
<dbReference type="eggNOG" id="ENOG502QR4X">
    <property type="taxonomic scope" value="Eukaryota"/>
</dbReference>
<gene>
    <name evidence="12" type="primary">LOC104587788</name>
</gene>
<dbReference type="InterPro" id="IPR002355">
    <property type="entry name" value="Cu_oxidase_Cu_BS"/>
</dbReference>
<dbReference type="Pfam" id="PF07732">
    <property type="entry name" value="Cu-oxidase_3"/>
    <property type="match status" value="1"/>
</dbReference>
<keyword evidence="11" id="KW-1185">Reference proteome</keyword>
<keyword evidence="8" id="KW-0186">Copper</keyword>
<evidence type="ECO:0000256" key="1">
    <source>
        <dbReference type="ARBA" id="ARBA00001935"/>
    </source>
</evidence>
<comment type="similarity">
    <text evidence="3">Belongs to the multicopper oxidase family.</text>
</comment>
<comment type="cofactor">
    <cofactor evidence="1">
        <name>Cu cation</name>
        <dbReference type="ChEBI" id="CHEBI:23378"/>
    </cofactor>
</comment>
<dbReference type="InterPro" id="IPR011707">
    <property type="entry name" value="Cu-oxidase-like_N"/>
</dbReference>
<evidence type="ECO:0000256" key="6">
    <source>
        <dbReference type="ARBA" id="ARBA00022824"/>
    </source>
</evidence>
<dbReference type="RefSeq" id="XP_019051606.1">
    <property type="nucleotide sequence ID" value="XM_019196061.1"/>
</dbReference>
<proteinExistence type="inferred from homology"/>
<dbReference type="GO" id="GO:0016036">
    <property type="term" value="P:cellular response to phosphate starvation"/>
    <property type="evidence" value="ECO:0007669"/>
    <property type="project" value="InterPro"/>
</dbReference>
<dbReference type="SUPFAM" id="SSF49503">
    <property type="entry name" value="Cupredoxins"/>
    <property type="match status" value="3"/>
</dbReference>
<dbReference type="InterPro" id="IPR001117">
    <property type="entry name" value="Cu-oxidase_2nd"/>
</dbReference>
<dbReference type="Proteomes" id="UP000189703">
    <property type="component" value="Unplaced"/>
</dbReference>
<dbReference type="InterPro" id="IPR052152">
    <property type="entry name" value="LPR1/LPR2"/>
</dbReference>
<name>A0A1U8Q0V1_NELNU</name>
<dbReference type="Gene3D" id="2.60.40.420">
    <property type="entry name" value="Cupredoxins - blue copper proteins"/>
    <property type="match status" value="3"/>
</dbReference>
<dbReference type="InterPro" id="IPR008972">
    <property type="entry name" value="Cupredoxin"/>
</dbReference>
<evidence type="ECO:0000256" key="10">
    <source>
        <dbReference type="ARBA" id="ARBA00023180"/>
    </source>
</evidence>
<dbReference type="CDD" id="cd13868">
    <property type="entry name" value="CuRO_2_CotA_like"/>
    <property type="match status" value="1"/>
</dbReference>
<keyword evidence="9" id="KW-0472">Membrane</keyword>
<reference evidence="12" key="1">
    <citation type="submission" date="2025-08" db="UniProtKB">
        <authorList>
            <consortium name="RefSeq"/>
        </authorList>
    </citation>
    <scope>IDENTIFICATION</scope>
</reference>
<dbReference type="GO" id="GO:0005789">
    <property type="term" value="C:endoplasmic reticulum membrane"/>
    <property type="evidence" value="ECO:0007669"/>
    <property type="project" value="UniProtKB-SubCell"/>
</dbReference>
<keyword evidence="7" id="KW-0560">Oxidoreductase</keyword>
<organism evidence="11 12">
    <name type="scientific">Nelumbo nucifera</name>
    <name type="common">Sacred lotus</name>
    <dbReference type="NCBI Taxonomy" id="4432"/>
    <lineage>
        <taxon>Eukaryota</taxon>
        <taxon>Viridiplantae</taxon>
        <taxon>Streptophyta</taxon>
        <taxon>Embryophyta</taxon>
        <taxon>Tracheophyta</taxon>
        <taxon>Spermatophyta</taxon>
        <taxon>Magnoliopsida</taxon>
        <taxon>Proteales</taxon>
        <taxon>Nelumbonaceae</taxon>
        <taxon>Nelumbo</taxon>
    </lineage>
</organism>
<dbReference type="InterPro" id="IPR011706">
    <property type="entry name" value="Cu-oxidase_C"/>
</dbReference>
<sequence>MMAKFLLLIMSSLLIVSFCSGANSPPPPPVTDATLIQVAGSLQMFVDPLPQMPTIYGYNNSSGTPQPTSITIGMYQKQWKFHRDLPPTTVFAYGTSAADATVPGPTIEALKGVPVSVTWQNFLPQNHILPWDPTIPTAIPMSGGVPTVVHLHGGVHDPTNDGSAFAWFTANFSEIGPAWTKPTYTYPNVQHAGNMWYHDHALGLTRENLLAGLIGAYIVREPAVELPLDLPFGAEFDRRFMIFDRSFNTDGSLYINNTGIIPSVHPQWQPEYFGHAIIVNGKAWPFMNVQRRKYRFRMTNAANARYFHLSLSNGVYFTQIGADASYLPAPLQLQTILLGPAETADVIIDFSTATATEILMNNDAPYPYPNGDPVDNLNSKVMKFVIATGNPSVPDISTIPTSLVSYQGSTTDPIATTRYLALYEYTDPSGSPTHLYINGKRVEDPVTETPKSGTTEIWEVINLTGDNHPLHIHLATYQATRVQPLTNVDQFTSCMTQQYDALACNVTSYLSGQVLDIPANEKTWKTTVKLAPGTMTTVVVKFNLVETNSPYPFDPTLAPGYAYHCHILDHEDNAMIRPLVVLP</sequence>
<keyword evidence="5" id="KW-0732">Signal</keyword>
<keyword evidence="10" id="KW-0325">Glycoprotein</keyword>
<keyword evidence="6" id="KW-0256">Endoplasmic reticulum</keyword>